<organism evidence="9 10">
    <name type="scientific">Halodesulfovibrio spirochaetisodalis</name>
    <dbReference type="NCBI Taxonomy" id="1560234"/>
    <lineage>
        <taxon>Bacteria</taxon>
        <taxon>Pseudomonadati</taxon>
        <taxon>Thermodesulfobacteriota</taxon>
        <taxon>Desulfovibrionia</taxon>
        <taxon>Desulfovibrionales</taxon>
        <taxon>Desulfovibrionaceae</taxon>
        <taxon>Halodesulfovibrio</taxon>
    </lineage>
</organism>
<evidence type="ECO:0000259" key="5">
    <source>
        <dbReference type="Pfam" id="PF25876"/>
    </source>
</evidence>
<evidence type="ECO:0000259" key="7">
    <source>
        <dbReference type="Pfam" id="PF25954"/>
    </source>
</evidence>
<dbReference type="STRING" id="1560234.SP90_02920"/>
<dbReference type="RefSeq" id="WP_066852374.1">
    <property type="nucleotide sequence ID" value="NZ_JXMS01000003.1"/>
</dbReference>
<dbReference type="InterPro" id="IPR058637">
    <property type="entry name" value="YknX-like_C"/>
</dbReference>
<keyword evidence="4" id="KW-0732">Signal</keyword>
<dbReference type="PANTHER" id="PTHR30469:SF15">
    <property type="entry name" value="HLYD FAMILY OF SECRETION PROTEINS"/>
    <property type="match status" value="1"/>
</dbReference>
<dbReference type="Pfam" id="PF25954">
    <property type="entry name" value="Beta-barrel_RND_2"/>
    <property type="match status" value="1"/>
</dbReference>
<accession>A0A1B7XLB1</accession>
<dbReference type="Gene3D" id="2.40.420.20">
    <property type="match status" value="1"/>
</dbReference>
<dbReference type="AlphaFoldDB" id="A0A1B7XLB1"/>
<reference evidence="9 10" key="1">
    <citation type="submission" date="2015-01" db="EMBL/GenBank/DDBJ databases">
        <title>Desulfovibrio sp. JC271 draft genome sequence.</title>
        <authorList>
            <person name="Shivani Y."/>
            <person name="Subhash Y."/>
            <person name="Sasikala C."/>
            <person name="Ramana C.V."/>
        </authorList>
    </citation>
    <scope>NUCLEOTIDE SEQUENCE [LARGE SCALE GENOMIC DNA]</scope>
    <source>
        <strain evidence="9 10">JC271</strain>
    </source>
</reference>
<dbReference type="GO" id="GO:1990281">
    <property type="term" value="C:efflux pump complex"/>
    <property type="evidence" value="ECO:0007669"/>
    <property type="project" value="TreeGrafter"/>
</dbReference>
<name>A0A1B7XLB1_9BACT</name>
<dbReference type="Pfam" id="PF25917">
    <property type="entry name" value="BSH_RND"/>
    <property type="match status" value="1"/>
</dbReference>
<dbReference type="InterPro" id="IPR058624">
    <property type="entry name" value="MdtA-like_HH"/>
</dbReference>
<evidence type="ECO:0000256" key="1">
    <source>
        <dbReference type="ARBA" id="ARBA00009477"/>
    </source>
</evidence>
<feature type="coiled-coil region" evidence="3">
    <location>
        <begin position="104"/>
        <end position="162"/>
    </location>
</feature>
<dbReference type="SUPFAM" id="SSF111369">
    <property type="entry name" value="HlyD-like secretion proteins"/>
    <property type="match status" value="1"/>
</dbReference>
<dbReference type="GO" id="GO:0019898">
    <property type="term" value="C:extrinsic component of membrane"/>
    <property type="evidence" value="ECO:0007669"/>
    <property type="project" value="InterPro"/>
</dbReference>
<evidence type="ECO:0000259" key="6">
    <source>
        <dbReference type="Pfam" id="PF25917"/>
    </source>
</evidence>
<comment type="caution">
    <text evidence="9">The sequence shown here is derived from an EMBL/GenBank/DDBJ whole genome shotgun (WGS) entry which is preliminary data.</text>
</comment>
<gene>
    <name evidence="9" type="ORF">SP90_02920</name>
</gene>
<evidence type="ECO:0000256" key="2">
    <source>
        <dbReference type="ARBA" id="ARBA00023054"/>
    </source>
</evidence>
<keyword evidence="2 3" id="KW-0175">Coiled coil</keyword>
<dbReference type="Pfam" id="PF25989">
    <property type="entry name" value="YknX_C"/>
    <property type="match status" value="1"/>
</dbReference>
<evidence type="ECO:0000313" key="9">
    <source>
        <dbReference type="EMBL" id="OBQ56281.1"/>
    </source>
</evidence>
<dbReference type="GO" id="GO:1990195">
    <property type="term" value="C:macrolide transmembrane transporter complex"/>
    <property type="evidence" value="ECO:0007669"/>
    <property type="project" value="InterPro"/>
</dbReference>
<feature type="chain" id="PRO_5008600788" evidence="4">
    <location>
        <begin position="26"/>
        <end position="352"/>
    </location>
</feature>
<protein>
    <submittedName>
        <fullName evidence="9">RND transporter</fullName>
    </submittedName>
</protein>
<dbReference type="InterPro" id="IPR058792">
    <property type="entry name" value="Beta-barrel_RND_2"/>
</dbReference>
<dbReference type="GO" id="GO:0030313">
    <property type="term" value="C:cell envelope"/>
    <property type="evidence" value="ECO:0007669"/>
    <property type="project" value="UniProtKB-SubCell"/>
</dbReference>
<evidence type="ECO:0000313" key="10">
    <source>
        <dbReference type="Proteomes" id="UP000091979"/>
    </source>
</evidence>
<dbReference type="NCBIfam" id="TIGR01730">
    <property type="entry name" value="RND_mfp"/>
    <property type="match status" value="1"/>
</dbReference>
<dbReference type="Pfam" id="PF25876">
    <property type="entry name" value="HH_MFP_RND"/>
    <property type="match status" value="1"/>
</dbReference>
<feature type="domain" description="CusB-like beta-barrel" evidence="7">
    <location>
        <begin position="206"/>
        <end position="277"/>
    </location>
</feature>
<proteinExistence type="inferred from homology"/>
<evidence type="ECO:0000256" key="4">
    <source>
        <dbReference type="SAM" id="SignalP"/>
    </source>
</evidence>
<sequence length="352" mass="38611">MQRLIFQLCAVLMVVSAIVSLTACSNGEASETAQNVPVEKEYIVNVKVEKLTPAAITDEMMLPGETEAMYDVSLAAEQEGLIEWVGVTEGDSVEKNGEIVRIDLKALKAAKDRADANLRLKKHQLNRRRKLHDGNVLSREELEQAETEFTVAKTNLQEAEVNYENGIVVSPVAGVVNKVNVDPGEYVSKGAPIANIVNIDQIKIMFNVPEMDVRFLSKGQTAPVVFDAYPNEKWEGVVDFVAWKADPATRTFPVRIIVKNDDERIRPGMIARASFVRRSLSDIVSVPLFSIIDKGGERIAFVEKDGVAEARTVTLGVISGDKVQILAGLNVGDNLIIAGQREVEDGVKVDVR</sequence>
<dbReference type="GO" id="GO:0015562">
    <property type="term" value="F:efflux transmembrane transporter activity"/>
    <property type="evidence" value="ECO:0007669"/>
    <property type="project" value="TreeGrafter"/>
</dbReference>
<feature type="signal peptide" evidence="4">
    <location>
        <begin position="1"/>
        <end position="25"/>
    </location>
</feature>
<dbReference type="PATRIC" id="fig|1560234.3.peg.2037"/>
<evidence type="ECO:0000256" key="3">
    <source>
        <dbReference type="SAM" id="Coils"/>
    </source>
</evidence>
<dbReference type="Gene3D" id="2.40.30.170">
    <property type="match status" value="1"/>
</dbReference>
<comment type="similarity">
    <text evidence="1">Belongs to the membrane fusion protein (MFP) (TC 8.A.1) family.</text>
</comment>
<dbReference type="GO" id="GO:1990961">
    <property type="term" value="P:xenobiotic detoxification by transmembrane export across the plasma membrane"/>
    <property type="evidence" value="ECO:0007669"/>
    <property type="project" value="InterPro"/>
</dbReference>
<dbReference type="InterPro" id="IPR030190">
    <property type="entry name" value="MacA_alpha-hairpin_sf"/>
</dbReference>
<dbReference type="PANTHER" id="PTHR30469">
    <property type="entry name" value="MULTIDRUG RESISTANCE PROTEIN MDTA"/>
    <property type="match status" value="1"/>
</dbReference>
<dbReference type="Proteomes" id="UP000091979">
    <property type="component" value="Unassembled WGS sequence"/>
</dbReference>
<keyword evidence="10" id="KW-1185">Reference proteome</keyword>
<dbReference type="EMBL" id="JXMS01000003">
    <property type="protein sequence ID" value="OBQ56281.1"/>
    <property type="molecule type" value="Genomic_DNA"/>
</dbReference>
<dbReference type="InterPro" id="IPR058625">
    <property type="entry name" value="MdtA-like_BSH"/>
</dbReference>
<dbReference type="Gene3D" id="6.10.140.1990">
    <property type="match status" value="1"/>
</dbReference>
<dbReference type="PROSITE" id="PS51257">
    <property type="entry name" value="PROKAR_LIPOPROTEIN"/>
    <property type="match status" value="1"/>
</dbReference>
<feature type="domain" description="Multidrug resistance protein MdtA-like alpha-helical hairpin" evidence="5">
    <location>
        <begin position="104"/>
        <end position="160"/>
    </location>
</feature>
<dbReference type="FunFam" id="2.40.30.170:FF:000010">
    <property type="entry name" value="Efflux RND transporter periplasmic adaptor subunit"/>
    <property type="match status" value="1"/>
</dbReference>
<dbReference type="InterPro" id="IPR006143">
    <property type="entry name" value="RND_pump_MFP"/>
</dbReference>
<feature type="domain" description="Multidrug resistance protein MdtA-like barrel-sandwich hybrid" evidence="6">
    <location>
        <begin position="73"/>
        <end position="197"/>
    </location>
</feature>
<feature type="domain" description="YknX-like C-terminal permuted SH3-like" evidence="8">
    <location>
        <begin position="285"/>
        <end position="351"/>
    </location>
</feature>
<evidence type="ECO:0000259" key="8">
    <source>
        <dbReference type="Pfam" id="PF25989"/>
    </source>
</evidence>